<keyword evidence="4" id="KW-0573">Peptidoglycan synthesis</keyword>
<dbReference type="Proteomes" id="UP000236724">
    <property type="component" value="Unassembled WGS sequence"/>
</dbReference>
<dbReference type="EMBL" id="FMSV02000046">
    <property type="protein sequence ID" value="SEH04344.1"/>
    <property type="molecule type" value="Genomic_DNA"/>
</dbReference>
<dbReference type="GO" id="GO:0016755">
    <property type="term" value="F:aminoacyltransferase activity"/>
    <property type="evidence" value="ECO:0007669"/>
    <property type="project" value="InterPro"/>
</dbReference>
<gene>
    <name evidence="8" type="ORF">MBHS_00190</name>
</gene>
<keyword evidence="3" id="KW-0133">Cell shape</keyword>
<evidence type="ECO:0000256" key="3">
    <source>
        <dbReference type="ARBA" id="ARBA00022960"/>
    </source>
</evidence>
<dbReference type="GO" id="GO:0008360">
    <property type="term" value="P:regulation of cell shape"/>
    <property type="evidence" value="ECO:0007669"/>
    <property type="project" value="UniProtKB-KW"/>
</dbReference>
<dbReference type="OrthoDB" id="7844032at2"/>
<dbReference type="InterPro" id="IPR038740">
    <property type="entry name" value="BioF2-like_GNAT_dom"/>
</dbReference>
<dbReference type="Pfam" id="PF13480">
    <property type="entry name" value="Acetyltransf_6"/>
    <property type="match status" value="1"/>
</dbReference>
<evidence type="ECO:0000313" key="8">
    <source>
        <dbReference type="EMBL" id="SEH04344.1"/>
    </source>
</evidence>
<dbReference type="PANTHER" id="PTHR36174:SF1">
    <property type="entry name" value="LIPID II:GLYCINE GLYCYLTRANSFERASE"/>
    <property type="match status" value="1"/>
</dbReference>
<keyword evidence="9" id="KW-1185">Reference proteome</keyword>
<proteinExistence type="inferred from homology"/>
<accession>A0A1H6F5U2</accession>
<dbReference type="InterPro" id="IPR003447">
    <property type="entry name" value="FEMABX"/>
</dbReference>
<name>A0A1H6F5U2_9GAMM</name>
<protein>
    <submittedName>
        <fullName evidence="8">FemAB family protein</fullName>
    </submittedName>
</protein>
<sequence length="356" mass="40989">MAPLAETYQLEVDSIAETNWYQLLEQFTDASLYQTWAYGKVRWGEDNLSHCVLKQGDNIVAAAQLRIMRLPVLPGGIAYLRWGGLWQSKNQSPNPEHFRQMLRALRDEYAKKRGLLLRILPNIRDDAAAQEQIDILAQENYQRKLLAEGGRTLYVDLSLSEEALRAALKPRWRNYLKRAEKLGFELIEGSSDELYEQFQAAYRQMHQRKQFVEYVDIEEYRDMQQALPPNFKMHVMLCRLDGEIQAAIICAAAGDMGIYALGATSDEGLKNRASYLLHWNMLLWLQQQGYRWYDLGGINPDKVPGTAQFKYGLAGKQGVDAYPIGQFDYCSQPLSCISVALADKLRMLYRKLKEMR</sequence>
<keyword evidence="6" id="KW-0961">Cell wall biogenesis/degradation</keyword>
<dbReference type="PANTHER" id="PTHR36174">
    <property type="entry name" value="LIPID II:GLYCINE GLYCYLTRANSFERASE"/>
    <property type="match status" value="1"/>
</dbReference>
<dbReference type="GO" id="GO:0071555">
    <property type="term" value="P:cell wall organization"/>
    <property type="evidence" value="ECO:0007669"/>
    <property type="project" value="UniProtKB-KW"/>
</dbReference>
<feature type="domain" description="BioF2-like acetyltransferase" evidence="7">
    <location>
        <begin position="173"/>
        <end position="310"/>
    </location>
</feature>
<dbReference type="SUPFAM" id="SSF55729">
    <property type="entry name" value="Acyl-CoA N-acyltransferases (Nat)"/>
    <property type="match status" value="2"/>
</dbReference>
<evidence type="ECO:0000256" key="4">
    <source>
        <dbReference type="ARBA" id="ARBA00022984"/>
    </source>
</evidence>
<dbReference type="PROSITE" id="PS51191">
    <property type="entry name" value="FEMABX"/>
    <property type="match status" value="1"/>
</dbReference>
<organism evidence="8 9">
    <name type="scientific">Candidatus Venteria ishoeyi</name>
    <dbReference type="NCBI Taxonomy" id="1899563"/>
    <lineage>
        <taxon>Bacteria</taxon>
        <taxon>Pseudomonadati</taxon>
        <taxon>Pseudomonadota</taxon>
        <taxon>Gammaproteobacteria</taxon>
        <taxon>Thiotrichales</taxon>
        <taxon>Thiotrichaceae</taxon>
        <taxon>Venteria</taxon>
    </lineage>
</organism>
<dbReference type="InterPro" id="IPR016181">
    <property type="entry name" value="Acyl_CoA_acyltransferase"/>
</dbReference>
<keyword evidence="2" id="KW-0808">Transferase</keyword>
<dbReference type="Gene3D" id="3.40.630.30">
    <property type="match status" value="2"/>
</dbReference>
<dbReference type="InterPro" id="IPR050644">
    <property type="entry name" value="PG_Glycine_Bridge_Synth"/>
</dbReference>
<evidence type="ECO:0000256" key="1">
    <source>
        <dbReference type="ARBA" id="ARBA00009943"/>
    </source>
</evidence>
<reference evidence="8 9" key="1">
    <citation type="submission" date="2016-10" db="EMBL/GenBank/DDBJ databases">
        <authorList>
            <person name="de Groot N.N."/>
        </authorList>
    </citation>
    <scope>NUCLEOTIDE SEQUENCE [LARGE SCALE GENOMIC DNA]</scope>
    <source>
        <strain evidence="8">MBHS1</strain>
    </source>
</reference>
<evidence type="ECO:0000259" key="7">
    <source>
        <dbReference type="Pfam" id="PF13480"/>
    </source>
</evidence>
<comment type="similarity">
    <text evidence="1">Belongs to the FemABX family.</text>
</comment>
<evidence type="ECO:0000256" key="6">
    <source>
        <dbReference type="ARBA" id="ARBA00023316"/>
    </source>
</evidence>
<dbReference type="GO" id="GO:0009252">
    <property type="term" value="P:peptidoglycan biosynthetic process"/>
    <property type="evidence" value="ECO:0007669"/>
    <property type="project" value="UniProtKB-KW"/>
</dbReference>
<evidence type="ECO:0000313" key="9">
    <source>
        <dbReference type="Proteomes" id="UP000236724"/>
    </source>
</evidence>
<dbReference type="AlphaFoldDB" id="A0A1H6F5U2"/>
<evidence type="ECO:0000256" key="2">
    <source>
        <dbReference type="ARBA" id="ARBA00022679"/>
    </source>
</evidence>
<dbReference type="RefSeq" id="WP_103918419.1">
    <property type="nucleotide sequence ID" value="NZ_FMSV02000046.1"/>
</dbReference>
<evidence type="ECO:0000256" key="5">
    <source>
        <dbReference type="ARBA" id="ARBA00023315"/>
    </source>
</evidence>
<keyword evidence="5" id="KW-0012">Acyltransferase</keyword>